<keyword evidence="3" id="KW-1185">Reference proteome</keyword>
<dbReference type="Pfam" id="PF13306">
    <property type="entry name" value="LRR_5"/>
    <property type="match status" value="7"/>
</dbReference>
<evidence type="ECO:0000313" key="3">
    <source>
        <dbReference type="Proteomes" id="UP000783588"/>
    </source>
</evidence>
<evidence type="ECO:0000313" key="2">
    <source>
        <dbReference type="EMBL" id="MBU5489584.1"/>
    </source>
</evidence>
<keyword evidence="1" id="KW-0732">Signal</keyword>
<organism evidence="2 3">
    <name type="scientific">Butyricicoccus intestinisimiae</name>
    <dbReference type="NCBI Taxonomy" id="2841509"/>
    <lineage>
        <taxon>Bacteria</taxon>
        <taxon>Bacillati</taxon>
        <taxon>Bacillota</taxon>
        <taxon>Clostridia</taxon>
        <taxon>Eubacteriales</taxon>
        <taxon>Butyricicoccaceae</taxon>
        <taxon>Butyricicoccus</taxon>
    </lineage>
</organism>
<comment type="caution">
    <text evidence="2">The sequence shown here is derived from an EMBL/GenBank/DDBJ whole genome shotgun (WGS) entry which is preliminary data.</text>
</comment>
<gene>
    <name evidence="2" type="ORF">KQI75_02910</name>
</gene>
<reference evidence="2 3" key="1">
    <citation type="submission" date="2021-06" db="EMBL/GenBank/DDBJ databases">
        <authorList>
            <person name="Sun Q."/>
            <person name="Li D."/>
        </authorList>
    </citation>
    <scope>NUCLEOTIDE SEQUENCE [LARGE SCALE GENOMIC DNA]</scope>
    <source>
        <strain evidence="2 3">MSJd-7</strain>
    </source>
</reference>
<dbReference type="RefSeq" id="WP_216469176.1">
    <property type="nucleotide sequence ID" value="NZ_JAHLQI010000001.1"/>
</dbReference>
<dbReference type="Proteomes" id="UP000783588">
    <property type="component" value="Unassembled WGS sequence"/>
</dbReference>
<dbReference type="EMBL" id="JAHLQI010000001">
    <property type="protein sequence ID" value="MBU5489584.1"/>
    <property type="molecule type" value="Genomic_DNA"/>
</dbReference>
<dbReference type="PANTHER" id="PTHR45661:SF3">
    <property type="entry name" value="IG-LIKE DOMAIN-CONTAINING PROTEIN"/>
    <property type="match status" value="1"/>
</dbReference>
<feature type="signal peptide" evidence="1">
    <location>
        <begin position="1"/>
        <end position="24"/>
    </location>
</feature>
<proteinExistence type="predicted"/>
<accession>A0ABS6EPG7</accession>
<protein>
    <submittedName>
        <fullName evidence="2">Leucine-rich repeat domain-containing protein</fullName>
    </submittedName>
</protein>
<dbReference type="PANTHER" id="PTHR45661">
    <property type="entry name" value="SURFACE ANTIGEN"/>
    <property type="match status" value="1"/>
</dbReference>
<dbReference type="InterPro" id="IPR026906">
    <property type="entry name" value="LRR_5"/>
</dbReference>
<sequence length="1272" mass="137154">MKKQVCSSLLALTMTLGTVTPALAAETETNVQSAACTCTAACTEETRNMDCAVCGAEGAPLTDCAQVNAQDDTNNEQQTANAENGFEYTVTGDEATITGYTGSAKSLVIPSELGGKPVTEIGRFAFAHCDSLTEVTIPEGVTSIGDSAFRNCSSLTKVTIPKSVTSIGDSAFYNCDALKTVYYGGSQTDWGKISIGSDNDPLLKAEIICAIQESNGFAYTVTGDEATITGYTGSAKNLVIPSELGGKPVTAIADKAFYGYKTPNIYIPKTIKKIGEDAFWGTVISDEFRFICYEGTKNEWANIAIQKGNEQLDPKYLEGDPPSARPYECNLSGDMVYQASDNAATLVRYFGADSKVDIPAELGGKPVTEIGVGAFGFCSSLTEVTIPKSVTSIGEMAFYDCGALATVYYGGTQEDWDALEKNIGEENTPLLNANIICAIQESNGFAYTVTGDEATITGYTGSAKNIVIPSELGGKPVTAIADKAFEGYKNMVNIYIPKTIKAIGEDAFQNATSNLIRFICYEGTENEWANIAIQKGNEELNPREFDDVAWFRLYECNLSGDMVYQASDDAATLVRYFGSDSKVDIPAELGGKPVTEIGEWAFAYYSSLPEVTIPKSVTSIRAFAFRSCGSLTKAIIPEGVTSIGESAFQSCGSLTEVTIPKSVTSIESFAFSECEALATVYYGGTQKDWDALKKNIGSDNDPLLSANVICAIQESNGFEYTVTGDEATITGYTGSAKNIVIPSELGGKPVTAIGEKAFEGYKNIVNIYIPKTIKAIGEDAFQNATSNLIRFICYEGTENEWANIAIQKGNEELNPREACFRLYECNLSGDMVYQASDDAATLVRYFGSDSKVDIPAELGGKPVTEIGDNAFAYYRSLTEVTIPKSVTSIGDGAFDSCSSLTEATISEGVTSIREFAFAYCSSLTEVTIPEGVTSIGVGAFQGCNNLTEVTIPKSVTSIGDRAFYDCEALATVYYGGTQEDWDALKKNIGEENTPLLNANVICKEKPKICKGGKEVKISNGAHEMRIHGKSYGTFTFAWVDDKAGWSIQNADGKYLSFDNGKLVLRDTAYVWKYDAKFYTKTEEKTSSGWGWWGRPSTKVTNWYLVGDGTDLSISKSDTNADVKLYDAMESTEHSFGKWTPAEDGKHTRTCTICGATETGDCTYENGACTVCGALDPDNASVSVSATVTKRTSGGGGWWWWNRPTTTTWEARITATGTGVDIDKVEYSDDGKHYLTGTSFTSDTEITKFYIRVTDSKGNVTKWLYENGKVTQK</sequence>
<name>A0ABS6EPG7_9FIRM</name>
<dbReference type="InterPro" id="IPR053139">
    <property type="entry name" value="Surface_bspA-like"/>
</dbReference>
<evidence type="ECO:0000256" key="1">
    <source>
        <dbReference type="SAM" id="SignalP"/>
    </source>
</evidence>
<feature type="chain" id="PRO_5045796440" evidence="1">
    <location>
        <begin position="25"/>
        <end position="1272"/>
    </location>
</feature>